<comment type="cofactor">
    <cofactor evidence="1">
        <name>[4Fe-4S] cluster</name>
        <dbReference type="ChEBI" id="CHEBI:49883"/>
    </cofactor>
</comment>
<keyword evidence="2" id="KW-0489">Methyltransferase</keyword>
<evidence type="ECO:0000256" key="1">
    <source>
        <dbReference type="ARBA" id="ARBA00001966"/>
    </source>
</evidence>
<accession>A0ABZ1YX23</accession>
<evidence type="ECO:0000256" key="4">
    <source>
        <dbReference type="ARBA" id="ARBA00022691"/>
    </source>
</evidence>
<evidence type="ECO:0000259" key="9">
    <source>
        <dbReference type="PROSITE" id="PS51918"/>
    </source>
</evidence>
<dbReference type="PANTHER" id="PTHR43409">
    <property type="entry name" value="ANAEROBIC MAGNESIUM-PROTOPORPHYRIN IX MONOMETHYL ESTER CYCLASE-RELATED"/>
    <property type="match status" value="1"/>
</dbReference>
<evidence type="ECO:0000256" key="7">
    <source>
        <dbReference type="ARBA" id="ARBA00023014"/>
    </source>
</evidence>
<sequence length="456" mass="50922">MTSFLGLSGKRPLVILLYPKVDHEKDYVYFWMPFSLLTLAKPLLDDDLADVVLFDGNQHSAADWERLLDEHLDQTLCIGVSIMTGGGQIGHALELVKIAKERSTCPPVVFGGPHVNVLPDQTARHELVDAVLVGPGQNSMPAFVTALRDKANWEYVPGLIACRGTELVRGPVNPPRTGLMGHYPWHLLDVEKYVRDDPTVAPRTLNYISSQGCVYKCQFCYELTYQRKYSAMAADGLVADIDDLRRRYGLNGIKFYDADWFVNLRRAAAFCEGVIEGELDIRWAASINPNDILKARRAGIPLLELVAKSGGSRLLMGIESGNERVLRDVVRKEVTRDQIREVTADIAGHGLLGSYTFIVGFPGEQDDEVDDTYSLIEELRQLEPTPETRVHLFAPYPGTPLYEDAVRAGFEPPSTLEDWSHFDYYDSQTPWTSAATVARARAATQMRLQPAAVLQR</sequence>
<feature type="domain" description="B12-binding" evidence="8">
    <location>
        <begin position="11"/>
        <end position="154"/>
    </location>
</feature>
<evidence type="ECO:0000256" key="6">
    <source>
        <dbReference type="ARBA" id="ARBA00023004"/>
    </source>
</evidence>
<dbReference type="SUPFAM" id="SSF102114">
    <property type="entry name" value="Radical SAM enzymes"/>
    <property type="match status" value="1"/>
</dbReference>
<evidence type="ECO:0000259" key="8">
    <source>
        <dbReference type="PROSITE" id="PS51332"/>
    </source>
</evidence>
<dbReference type="InterPro" id="IPR006638">
    <property type="entry name" value="Elp3/MiaA/NifB-like_rSAM"/>
</dbReference>
<gene>
    <name evidence="10" type="ORF">OG563_00205</name>
</gene>
<dbReference type="PROSITE" id="PS51918">
    <property type="entry name" value="RADICAL_SAM"/>
    <property type="match status" value="1"/>
</dbReference>
<reference evidence="10" key="1">
    <citation type="submission" date="2022-10" db="EMBL/GenBank/DDBJ databases">
        <title>The complete genomes of actinobacterial strains from the NBC collection.</title>
        <authorList>
            <person name="Joergensen T.S."/>
            <person name="Alvarez Arevalo M."/>
            <person name="Sterndorff E.B."/>
            <person name="Faurdal D."/>
            <person name="Vuksanovic O."/>
            <person name="Mourched A.-S."/>
            <person name="Charusanti P."/>
            <person name="Shaw S."/>
            <person name="Blin K."/>
            <person name="Weber T."/>
        </authorList>
    </citation>
    <scope>NUCLEOTIDE SEQUENCE</scope>
    <source>
        <strain evidence="10">NBC_01482</strain>
    </source>
</reference>
<organism evidence="10 11">
    <name type="scientific">Nocardia vinacea</name>
    <dbReference type="NCBI Taxonomy" id="96468"/>
    <lineage>
        <taxon>Bacteria</taxon>
        <taxon>Bacillati</taxon>
        <taxon>Actinomycetota</taxon>
        <taxon>Actinomycetes</taxon>
        <taxon>Mycobacteriales</taxon>
        <taxon>Nocardiaceae</taxon>
        <taxon>Nocardia</taxon>
    </lineage>
</organism>
<evidence type="ECO:0000313" key="10">
    <source>
        <dbReference type="EMBL" id="WUV46721.1"/>
    </source>
</evidence>
<feature type="domain" description="Radical SAM core" evidence="9">
    <location>
        <begin position="200"/>
        <end position="423"/>
    </location>
</feature>
<dbReference type="InterPro" id="IPR007197">
    <property type="entry name" value="rSAM"/>
</dbReference>
<dbReference type="InterPro" id="IPR051198">
    <property type="entry name" value="BchE-like"/>
</dbReference>
<keyword evidence="7" id="KW-0411">Iron-sulfur</keyword>
<dbReference type="PANTHER" id="PTHR43409:SF7">
    <property type="entry name" value="BLL1977 PROTEIN"/>
    <property type="match status" value="1"/>
</dbReference>
<dbReference type="SMART" id="SM00729">
    <property type="entry name" value="Elp3"/>
    <property type="match status" value="1"/>
</dbReference>
<dbReference type="Gene3D" id="3.40.50.280">
    <property type="entry name" value="Cobalamin-binding domain"/>
    <property type="match status" value="1"/>
</dbReference>
<dbReference type="SFLD" id="SFLDS00029">
    <property type="entry name" value="Radical_SAM"/>
    <property type="match status" value="1"/>
</dbReference>
<dbReference type="PROSITE" id="PS51332">
    <property type="entry name" value="B12_BINDING"/>
    <property type="match status" value="1"/>
</dbReference>
<dbReference type="SFLD" id="SFLDG01082">
    <property type="entry name" value="B12-binding_domain_containing"/>
    <property type="match status" value="1"/>
</dbReference>
<keyword evidence="11" id="KW-1185">Reference proteome</keyword>
<dbReference type="Pfam" id="PF02310">
    <property type="entry name" value="B12-binding"/>
    <property type="match status" value="1"/>
</dbReference>
<protein>
    <submittedName>
        <fullName evidence="10">B12-binding domain-containing radical SAM protein</fullName>
    </submittedName>
</protein>
<dbReference type="InterPro" id="IPR034466">
    <property type="entry name" value="Methyltransferase_Class_B"/>
</dbReference>
<keyword evidence="6" id="KW-0408">Iron</keyword>
<dbReference type="SFLD" id="SFLDG01123">
    <property type="entry name" value="methyltransferase_(Class_B)"/>
    <property type="match status" value="1"/>
</dbReference>
<dbReference type="CDD" id="cd01335">
    <property type="entry name" value="Radical_SAM"/>
    <property type="match status" value="1"/>
</dbReference>
<dbReference type="InterPro" id="IPR058240">
    <property type="entry name" value="rSAM_sf"/>
</dbReference>
<dbReference type="RefSeq" id="WP_329410715.1">
    <property type="nucleotide sequence ID" value="NZ_CP109441.1"/>
</dbReference>
<evidence type="ECO:0000256" key="3">
    <source>
        <dbReference type="ARBA" id="ARBA00022679"/>
    </source>
</evidence>
<name>A0ABZ1YX23_9NOCA</name>
<keyword evidence="3" id="KW-0808">Transferase</keyword>
<evidence type="ECO:0000256" key="2">
    <source>
        <dbReference type="ARBA" id="ARBA00022603"/>
    </source>
</evidence>
<dbReference type="Proteomes" id="UP001432062">
    <property type="component" value="Chromosome"/>
</dbReference>
<proteinExistence type="predicted"/>
<evidence type="ECO:0000313" key="11">
    <source>
        <dbReference type="Proteomes" id="UP001432062"/>
    </source>
</evidence>
<dbReference type="Gene3D" id="3.80.30.20">
    <property type="entry name" value="tm_1862 like domain"/>
    <property type="match status" value="1"/>
</dbReference>
<dbReference type="InterPro" id="IPR006158">
    <property type="entry name" value="Cobalamin-bd"/>
</dbReference>
<keyword evidence="4" id="KW-0949">S-adenosyl-L-methionine</keyword>
<dbReference type="EMBL" id="CP109441">
    <property type="protein sequence ID" value="WUV46721.1"/>
    <property type="molecule type" value="Genomic_DNA"/>
</dbReference>
<keyword evidence="5" id="KW-0479">Metal-binding</keyword>
<dbReference type="Pfam" id="PF04055">
    <property type="entry name" value="Radical_SAM"/>
    <property type="match status" value="1"/>
</dbReference>
<evidence type="ECO:0000256" key="5">
    <source>
        <dbReference type="ARBA" id="ARBA00022723"/>
    </source>
</evidence>
<dbReference type="InterPro" id="IPR023404">
    <property type="entry name" value="rSAM_horseshoe"/>
</dbReference>